<evidence type="ECO:0000313" key="7">
    <source>
        <dbReference type="Proteomes" id="UP000010445"/>
    </source>
</evidence>
<feature type="domain" description="OmpR/PhoB-type" evidence="5">
    <location>
        <begin position="126"/>
        <end position="219"/>
    </location>
</feature>
<evidence type="ECO:0000313" key="6">
    <source>
        <dbReference type="EMBL" id="EKX89209.1"/>
    </source>
</evidence>
<organism evidence="6 7">
    <name type="scientific">Corynebacterium durum F0235</name>
    <dbReference type="NCBI Taxonomy" id="1035195"/>
    <lineage>
        <taxon>Bacteria</taxon>
        <taxon>Bacillati</taxon>
        <taxon>Actinomycetota</taxon>
        <taxon>Actinomycetes</taxon>
        <taxon>Mycobacteriales</taxon>
        <taxon>Corynebacteriaceae</taxon>
        <taxon>Corynebacterium</taxon>
    </lineage>
</organism>
<dbReference type="EMBL" id="AMEM01000025">
    <property type="protein sequence ID" value="EKX89209.1"/>
    <property type="molecule type" value="Genomic_DNA"/>
</dbReference>
<dbReference type="InterPro" id="IPR036388">
    <property type="entry name" value="WH-like_DNA-bd_sf"/>
</dbReference>
<dbReference type="PATRIC" id="fig|1035195.3.peg.1777"/>
<dbReference type="PANTHER" id="PTHR48111:SF38">
    <property type="entry name" value="TWO-COMPONENT RESPONSE REGULATOR"/>
    <property type="match status" value="1"/>
</dbReference>
<dbReference type="GO" id="GO:0032993">
    <property type="term" value="C:protein-DNA complex"/>
    <property type="evidence" value="ECO:0007669"/>
    <property type="project" value="TreeGrafter"/>
</dbReference>
<reference evidence="6 7" key="1">
    <citation type="submission" date="2012-05" db="EMBL/GenBank/DDBJ databases">
        <authorList>
            <person name="Weinstock G."/>
            <person name="Sodergren E."/>
            <person name="Lobos E.A."/>
            <person name="Fulton L."/>
            <person name="Fulton R."/>
            <person name="Courtney L."/>
            <person name="Fronick C."/>
            <person name="O'Laughlin M."/>
            <person name="Godfrey J."/>
            <person name="Wilson R.M."/>
            <person name="Miner T."/>
            <person name="Farmer C."/>
            <person name="Delehaunty K."/>
            <person name="Cordes M."/>
            <person name="Minx P."/>
            <person name="Tomlinson C."/>
            <person name="Chen J."/>
            <person name="Wollam A."/>
            <person name="Pepin K.H."/>
            <person name="Bhonagiri V."/>
            <person name="Zhang X."/>
            <person name="Suruliraj S."/>
            <person name="Warren W."/>
            <person name="Mitreva M."/>
            <person name="Mardis E.R."/>
            <person name="Wilson R.K."/>
        </authorList>
    </citation>
    <scope>NUCLEOTIDE SEQUENCE [LARGE SCALE GENOMIC DNA]</scope>
    <source>
        <strain evidence="6 7">F0235</strain>
    </source>
</reference>
<feature type="DNA-binding region" description="OmpR/PhoB-type" evidence="3">
    <location>
        <begin position="126"/>
        <end position="219"/>
    </location>
</feature>
<dbReference type="RefSeq" id="WP_006064200.1">
    <property type="nucleotide sequence ID" value="NZ_KB290831.1"/>
</dbReference>
<dbReference type="PANTHER" id="PTHR48111">
    <property type="entry name" value="REGULATOR OF RPOS"/>
    <property type="match status" value="1"/>
</dbReference>
<dbReference type="Gene3D" id="1.10.10.10">
    <property type="entry name" value="Winged helix-like DNA-binding domain superfamily/Winged helix DNA-binding domain"/>
    <property type="match status" value="1"/>
</dbReference>
<dbReference type="AlphaFoldDB" id="L1ME23"/>
<dbReference type="CDD" id="cd00383">
    <property type="entry name" value="trans_reg_C"/>
    <property type="match status" value="1"/>
</dbReference>
<dbReference type="GO" id="GO:0000976">
    <property type="term" value="F:transcription cis-regulatory region binding"/>
    <property type="evidence" value="ECO:0007669"/>
    <property type="project" value="TreeGrafter"/>
</dbReference>
<dbReference type="STRING" id="1035195.HMPREF9997_01977"/>
<dbReference type="Proteomes" id="UP000010445">
    <property type="component" value="Unassembled WGS sequence"/>
</dbReference>
<dbReference type="PROSITE" id="PS50110">
    <property type="entry name" value="RESPONSE_REGULATORY"/>
    <property type="match status" value="1"/>
</dbReference>
<dbReference type="Pfam" id="PF00486">
    <property type="entry name" value="Trans_reg_C"/>
    <property type="match status" value="1"/>
</dbReference>
<dbReference type="PROSITE" id="PS51755">
    <property type="entry name" value="OMPR_PHOB"/>
    <property type="match status" value="1"/>
</dbReference>
<evidence type="ECO:0000256" key="3">
    <source>
        <dbReference type="PROSITE-ProRule" id="PRU01091"/>
    </source>
</evidence>
<dbReference type="InterPro" id="IPR039420">
    <property type="entry name" value="WalR-like"/>
</dbReference>
<dbReference type="InterPro" id="IPR011006">
    <property type="entry name" value="CheY-like_superfamily"/>
</dbReference>
<dbReference type="Pfam" id="PF00072">
    <property type="entry name" value="Response_reg"/>
    <property type="match status" value="1"/>
</dbReference>
<sequence>MSRILIAEDDRGIADFIDRGLTAAGYTCDIAENGVDAFNLARTGAFDLMVLDLGLPEIDGVEVLRQLRAVQEILPVIVLTARTNIEDRVRTLEGGANDYMPKPFQFAELLARIRLRLMDRSEGDSSHILTRDDLTLDLRTQRVKVGDKWRDVSRREMGLLETLMRNPGEVMSRAQLLSKVWGMDFDPGSNVVDVYIRTLRKKIGSERVETVRGAGYRLR</sequence>
<dbReference type="InterPro" id="IPR001789">
    <property type="entry name" value="Sig_transdc_resp-reg_receiver"/>
</dbReference>
<accession>L1ME23</accession>
<evidence type="ECO:0000256" key="2">
    <source>
        <dbReference type="PROSITE-ProRule" id="PRU00169"/>
    </source>
</evidence>
<feature type="modified residue" description="4-aspartylphosphate" evidence="2">
    <location>
        <position position="52"/>
    </location>
</feature>
<evidence type="ECO:0000259" key="5">
    <source>
        <dbReference type="PROSITE" id="PS51755"/>
    </source>
</evidence>
<keyword evidence="1 3" id="KW-0238">DNA-binding</keyword>
<dbReference type="SMART" id="SM00448">
    <property type="entry name" value="REC"/>
    <property type="match status" value="1"/>
</dbReference>
<name>L1ME23_9CORY</name>
<evidence type="ECO:0000259" key="4">
    <source>
        <dbReference type="PROSITE" id="PS50110"/>
    </source>
</evidence>
<proteinExistence type="predicted"/>
<dbReference type="GO" id="GO:0005829">
    <property type="term" value="C:cytosol"/>
    <property type="evidence" value="ECO:0007669"/>
    <property type="project" value="TreeGrafter"/>
</dbReference>
<gene>
    <name evidence="6" type="ORF">HMPREF9997_01977</name>
</gene>
<dbReference type="HOGENOM" id="CLU_000445_30_1_11"/>
<dbReference type="InterPro" id="IPR001867">
    <property type="entry name" value="OmpR/PhoB-type_DNA-bd"/>
</dbReference>
<dbReference type="eggNOG" id="COG0745">
    <property type="taxonomic scope" value="Bacteria"/>
</dbReference>
<dbReference type="GO" id="GO:0000156">
    <property type="term" value="F:phosphorelay response regulator activity"/>
    <property type="evidence" value="ECO:0007669"/>
    <property type="project" value="TreeGrafter"/>
</dbReference>
<keyword evidence="7" id="KW-1185">Reference proteome</keyword>
<evidence type="ECO:0000256" key="1">
    <source>
        <dbReference type="ARBA" id="ARBA00023125"/>
    </source>
</evidence>
<dbReference type="SUPFAM" id="SSF52172">
    <property type="entry name" value="CheY-like"/>
    <property type="match status" value="1"/>
</dbReference>
<comment type="caution">
    <text evidence="6">The sequence shown here is derived from an EMBL/GenBank/DDBJ whole genome shotgun (WGS) entry which is preliminary data.</text>
</comment>
<feature type="domain" description="Response regulatory" evidence="4">
    <location>
        <begin position="3"/>
        <end position="117"/>
    </location>
</feature>
<dbReference type="OrthoDB" id="5242569at2"/>
<dbReference type="Gene3D" id="6.10.250.690">
    <property type="match status" value="1"/>
</dbReference>
<dbReference type="Gene3D" id="3.40.50.2300">
    <property type="match status" value="1"/>
</dbReference>
<keyword evidence="2" id="KW-0597">Phosphoprotein</keyword>
<protein>
    <submittedName>
        <fullName evidence="6">Putative response regulator MprA</fullName>
    </submittedName>
</protein>
<dbReference type="GO" id="GO:0006355">
    <property type="term" value="P:regulation of DNA-templated transcription"/>
    <property type="evidence" value="ECO:0007669"/>
    <property type="project" value="InterPro"/>
</dbReference>
<dbReference type="SMART" id="SM00862">
    <property type="entry name" value="Trans_reg_C"/>
    <property type="match status" value="1"/>
</dbReference>